<comment type="cofactor">
    <cofactor evidence="1">
        <name>Mg(2+)</name>
        <dbReference type="ChEBI" id="CHEBI:18420"/>
    </cofactor>
</comment>
<accession>A0A9P1IP34</accession>
<evidence type="ECO:0000256" key="4">
    <source>
        <dbReference type="ARBA" id="ARBA00015196"/>
    </source>
</evidence>
<dbReference type="GO" id="GO:0036424">
    <property type="term" value="F:L-phosphoserine phosphatase activity"/>
    <property type="evidence" value="ECO:0007669"/>
    <property type="project" value="TreeGrafter"/>
</dbReference>
<evidence type="ECO:0000313" key="11">
    <source>
        <dbReference type="EMBL" id="CAI5447824.1"/>
    </source>
</evidence>
<dbReference type="Gene3D" id="1.10.150.210">
    <property type="entry name" value="Phosphoserine phosphatase, domain 2"/>
    <property type="match status" value="1"/>
</dbReference>
<dbReference type="FunFam" id="1.10.150.210:FF:000003">
    <property type="entry name" value="Phosphoserine phosphatase SerB"/>
    <property type="match status" value="1"/>
</dbReference>
<dbReference type="InterPro" id="IPR050582">
    <property type="entry name" value="HAD-like_SerB"/>
</dbReference>
<evidence type="ECO:0000256" key="6">
    <source>
        <dbReference type="ARBA" id="ARBA00022723"/>
    </source>
</evidence>
<keyword evidence="10" id="KW-0732">Signal</keyword>
<evidence type="ECO:0000256" key="9">
    <source>
        <dbReference type="ARBA" id="ARBA00023299"/>
    </source>
</evidence>
<evidence type="ECO:0000313" key="12">
    <source>
        <dbReference type="Proteomes" id="UP001152747"/>
    </source>
</evidence>
<name>A0A9P1IP34_9PELO</name>
<feature type="chain" id="PRO_5040169836" description="Phosphoserine phosphatase" evidence="10">
    <location>
        <begin position="21"/>
        <end position="269"/>
    </location>
</feature>
<evidence type="ECO:0000256" key="1">
    <source>
        <dbReference type="ARBA" id="ARBA00001946"/>
    </source>
</evidence>
<dbReference type="EMBL" id="CANHGI010000004">
    <property type="protein sequence ID" value="CAI5447824.1"/>
    <property type="molecule type" value="Genomic_DNA"/>
</dbReference>
<keyword evidence="8" id="KW-0460">Magnesium</keyword>
<comment type="caution">
    <text evidence="11">The sequence shown here is derived from an EMBL/GenBank/DDBJ whole genome shotgun (WGS) entry which is preliminary data.</text>
</comment>
<dbReference type="NCBIfam" id="TIGR01488">
    <property type="entry name" value="HAD-SF-IB"/>
    <property type="match status" value="1"/>
</dbReference>
<dbReference type="CDD" id="cd04309">
    <property type="entry name" value="HAD_PSP_eu"/>
    <property type="match status" value="1"/>
</dbReference>
<proteinExistence type="predicted"/>
<dbReference type="InterPro" id="IPR023214">
    <property type="entry name" value="HAD_sf"/>
</dbReference>
<protein>
    <recommendedName>
        <fullName evidence="4">Phosphoserine phosphatase</fullName>
        <ecNumber evidence="3">3.1.3.3</ecNumber>
    </recommendedName>
</protein>
<evidence type="ECO:0000256" key="7">
    <source>
        <dbReference type="ARBA" id="ARBA00022801"/>
    </source>
</evidence>
<dbReference type="EC" id="3.1.3.3" evidence="3"/>
<reference evidence="11" key="1">
    <citation type="submission" date="2022-11" db="EMBL/GenBank/DDBJ databases">
        <authorList>
            <person name="Kikuchi T."/>
        </authorList>
    </citation>
    <scope>NUCLEOTIDE SEQUENCE</scope>
    <source>
        <strain evidence="11">PS1010</strain>
    </source>
</reference>
<keyword evidence="5" id="KW-0028">Amino-acid biosynthesis</keyword>
<sequence>MRFLILLIIMMRVAIPTTAAAVPRSIMTSSAAATSENGSGGTKIATAQEEVKRIWRRANAVCFDIDSTVCQDEGIDELAAYLGVGEAVANVTRNAMSGNGRFREALAARLQVMKPSADQLEQFINITKPKLTPGIKELVALSGGFRRLIVPVAELLGVEKSHIFANEILFDKNGKYAGFDTTELTSDSGSKDTGKPAVISLLKKKFGYKTIVMVGDGATDAEASPPADAFIGFGGNVIREAVKQRSNWYVTDFDVLRKELDHIDSSDSE</sequence>
<keyword evidence="12" id="KW-1185">Reference proteome</keyword>
<keyword evidence="6" id="KW-0479">Metal-binding</keyword>
<dbReference type="SUPFAM" id="SSF56784">
    <property type="entry name" value="HAD-like"/>
    <property type="match status" value="1"/>
</dbReference>
<evidence type="ECO:0000256" key="5">
    <source>
        <dbReference type="ARBA" id="ARBA00022605"/>
    </source>
</evidence>
<dbReference type="GO" id="GO:0006564">
    <property type="term" value="P:L-serine biosynthetic process"/>
    <property type="evidence" value="ECO:0007669"/>
    <property type="project" value="UniProtKB-KW"/>
</dbReference>
<dbReference type="PANTHER" id="PTHR43344">
    <property type="entry name" value="PHOSPHOSERINE PHOSPHATASE"/>
    <property type="match status" value="1"/>
</dbReference>
<comment type="pathway">
    <text evidence="2">Amino-acid biosynthesis; L-serine biosynthesis; L-serine from 3-phospho-D-glycerate: step 3/3.</text>
</comment>
<dbReference type="Pfam" id="PF00702">
    <property type="entry name" value="Hydrolase"/>
    <property type="match status" value="1"/>
</dbReference>
<gene>
    <name evidence="11" type="ORF">CAMP_LOCUS10461</name>
</gene>
<organism evidence="11 12">
    <name type="scientific">Caenorhabditis angaria</name>
    <dbReference type="NCBI Taxonomy" id="860376"/>
    <lineage>
        <taxon>Eukaryota</taxon>
        <taxon>Metazoa</taxon>
        <taxon>Ecdysozoa</taxon>
        <taxon>Nematoda</taxon>
        <taxon>Chromadorea</taxon>
        <taxon>Rhabditida</taxon>
        <taxon>Rhabditina</taxon>
        <taxon>Rhabditomorpha</taxon>
        <taxon>Rhabditoidea</taxon>
        <taxon>Rhabditidae</taxon>
        <taxon>Peloderinae</taxon>
        <taxon>Caenorhabditis</taxon>
    </lineage>
</organism>
<feature type="signal peptide" evidence="10">
    <location>
        <begin position="1"/>
        <end position="20"/>
    </location>
</feature>
<dbReference type="GO" id="GO:0005737">
    <property type="term" value="C:cytoplasm"/>
    <property type="evidence" value="ECO:0007669"/>
    <property type="project" value="TreeGrafter"/>
</dbReference>
<dbReference type="PANTHER" id="PTHR43344:SF2">
    <property type="entry name" value="PHOSPHOSERINE PHOSPHATASE"/>
    <property type="match status" value="1"/>
</dbReference>
<evidence type="ECO:0000256" key="10">
    <source>
        <dbReference type="SAM" id="SignalP"/>
    </source>
</evidence>
<dbReference type="InterPro" id="IPR036412">
    <property type="entry name" value="HAD-like_sf"/>
</dbReference>
<evidence type="ECO:0000256" key="2">
    <source>
        <dbReference type="ARBA" id="ARBA00005135"/>
    </source>
</evidence>
<evidence type="ECO:0000256" key="3">
    <source>
        <dbReference type="ARBA" id="ARBA00012640"/>
    </source>
</evidence>
<dbReference type="GO" id="GO:0000287">
    <property type="term" value="F:magnesium ion binding"/>
    <property type="evidence" value="ECO:0007669"/>
    <property type="project" value="TreeGrafter"/>
</dbReference>
<dbReference type="Gene3D" id="3.40.50.1000">
    <property type="entry name" value="HAD superfamily/HAD-like"/>
    <property type="match status" value="1"/>
</dbReference>
<keyword evidence="9" id="KW-0718">Serine biosynthesis</keyword>
<dbReference type="AlphaFoldDB" id="A0A9P1IP34"/>
<evidence type="ECO:0000256" key="8">
    <source>
        <dbReference type="ARBA" id="ARBA00022842"/>
    </source>
</evidence>
<dbReference type="Proteomes" id="UP001152747">
    <property type="component" value="Unassembled WGS sequence"/>
</dbReference>
<keyword evidence="7" id="KW-0378">Hydrolase</keyword>
<dbReference type="OrthoDB" id="27226at2759"/>